<organism evidence="2 3">
    <name type="scientific">Paenibacillus solanacearum</name>
    <dbReference type="NCBI Taxonomy" id="2048548"/>
    <lineage>
        <taxon>Bacteria</taxon>
        <taxon>Bacillati</taxon>
        <taxon>Bacillota</taxon>
        <taxon>Bacilli</taxon>
        <taxon>Bacillales</taxon>
        <taxon>Paenibacillaceae</taxon>
        <taxon>Paenibacillus</taxon>
    </lineage>
</organism>
<dbReference type="InterPro" id="IPR030395">
    <property type="entry name" value="GP_PDE_dom"/>
</dbReference>
<dbReference type="GO" id="GO:0008889">
    <property type="term" value="F:glycerophosphodiester phosphodiesterase activity"/>
    <property type="evidence" value="ECO:0007669"/>
    <property type="project" value="UniProtKB-EC"/>
</dbReference>
<dbReference type="PANTHER" id="PTHR46211">
    <property type="entry name" value="GLYCEROPHOSPHORYL DIESTER PHOSPHODIESTERASE"/>
    <property type="match status" value="1"/>
</dbReference>
<dbReference type="CDD" id="cd08565">
    <property type="entry name" value="GDPD_pAtGDE_like"/>
    <property type="match status" value="1"/>
</dbReference>
<dbReference type="EC" id="3.1.4.46" evidence="2"/>
<keyword evidence="3" id="KW-1185">Reference proteome</keyword>
<comment type="caution">
    <text evidence="2">The sequence shown here is derived from an EMBL/GenBank/DDBJ whole genome shotgun (WGS) entry which is preliminary data.</text>
</comment>
<dbReference type="GO" id="GO:0006629">
    <property type="term" value="P:lipid metabolic process"/>
    <property type="evidence" value="ECO:0007669"/>
    <property type="project" value="InterPro"/>
</dbReference>
<sequence length="255" mass="28590">MIERLRNNSSILLVGHRGYKSDYPENTLLAFQESLQMGIDVLEFDLRYSKDRVIMVIHDETVDRTTDGTGKVSDFTAEQLKRLDAGGWFGKPFEGLKIPTFDELCQLLLSYPDVLFNVEIKPSIDAMEIADKAIAMLKEYGLISRCLFTSFDAAVITYIHDTHQLKTQGFPDQQMSNFVAGENGTYSKMWSIGISLKLLTPPLAEEYKGMGLVVGCYSTDDARQVHYALGCGVTLLTCNNPLPAMKIRKQIADRV</sequence>
<evidence type="ECO:0000313" key="3">
    <source>
        <dbReference type="Proteomes" id="UP000693672"/>
    </source>
</evidence>
<protein>
    <submittedName>
        <fullName evidence="2">Glycerophosphodiester phosphodiesterase</fullName>
        <ecNumber evidence="2">3.1.4.46</ecNumber>
    </submittedName>
</protein>
<dbReference type="PROSITE" id="PS51704">
    <property type="entry name" value="GP_PDE"/>
    <property type="match status" value="1"/>
</dbReference>
<evidence type="ECO:0000313" key="2">
    <source>
        <dbReference type="EMBL" id="CAG7598057.1"/>
    </source>
</evidence>
<dbReference type="RefSeq" id="WP_218090022.1">
    <property type="nucleotide sequence ID" value="NZ_CAJVAS010000001.1"/>
</dbReference>
<dbReference type="Pfam" id="PF03009">
    <property type="entry name" value="GDPD"/>
    <property type="match status" value="1"/>
</dbReference>
<evidence type="ECO:0000259" key="1">
    <source>
        <dbReference type="PROSITE" id="PS51704"/>
    </source>
</evidence>
<dbReference type="PANTHER" id="PTHR46211:SF14">
    <property type="entry name" value="GLYCEROPHOSPHODIESTER PHOSPHODIESTERASE"/>
    <property type="match status" value="1"/>
</dbReference>
<dbReference type="EMBL" id="CAJVAS010000001">
    <property type="protein sequence ID" value="CAG7598057.1"/>
    <property type="molecule type" value="Genomic_DNA"/>
</dbReference>
<accession>A0A916JTX6</accession>
<name>A0A916JTX6_9BACL</name>
<gene>
    <name evidence="2" type="primary">glpQ_1</name>
    <name evidence="2" type="ORF">PAESOLCIP111_00194</name>
</gene>
<keyword evidence="2" id="KW-0378">Hydrolase</keyword>
<reference evidence="2" key="1">
    <citation type="submission" date="2021-06" db="EMBL/GenBank/DDBJ databases">
        <authorList>
            <person name="Criscuolo A."/>
        </authorList>
    </citation>
    <scope>NUCLEOTIDE SEQUENCE</scope>
    <source>
        <strain evidence="2">CIP111600</strain>
    </source>
</reference>
<dbReference type="Proteomes" id="UP000693672">
    <property type="component" value="Unassembled WGS sequence"/>
</dbReference>
<feature type="domain" description="GP-PDE" evidence="1">
    <location>
        <begin position="11"/>
        <end position="248"/>
    </location>
</feature>
<proteinExistence type="predicted"/>
<dbReference type="AlphaFoldDB" id="A0A916JTX6"/>